<reference evidence="3 5" key="1">
    <citation type="journal article" date="2017" name="Nature">
        <title>The sunflower genome provides insights into oil metabolism, flowering and Asterid evolution.</title>
        <authorList>
            <person name="Badouin H."/>
            <person name="Gouzy J."/>
            <person name="Grassa C.J."/>
            <person name="Murat F."/>
            <person name="Staton S.E."/>
            <person name="Cottret L."/>
            <person name="Lelandais-Briere C."/>
            <person name="Owens G.L."/>
            <person name="Carrere S."/>
            <person name="Mayjonade B."/>
            <person name="Legrand L."/>
            <person name="Gill N."/>
            <person name="Kane N.C."/>
            <person name="Bowers J.E."/>
            <person name="Hubner S."/>
            <person name="Bellec A."/>
            <person name="Berard A."/>
            <person name="Berges H."/>
            <person name="Blanchet N."/>
            <person name="Boniface M.C."/>
            <person name="Brunel D."/>
            <person name="Catrice O."/>
            <person name="Chaidir N."/>
            <person name="Claudel C."/>
            <person name="Donnadieu C."/>
            <person name="Faraut T."/>
            <person name="Fievet G."/>
            <person name="Helmstetter N."/>
            <person name="King M."/>
            <person name="Knapp S.J."/>
            <person name="Lai Z."/>
            <person name="Le Paslier M.C."/>
            <person name="Lippi Y."/>
            <person name="Lorenzon L."/>
            <person name="Mandel J.R."/>
            <person name="Marage G."/>
            <person name="Marchand G."/>
            <person name="Marquand E."/>
            <person name="Bret-Mestries E."/>
            <person name="Morien E."/>
            <person name="Nambeesan S."/>
            <person name="Nguyen T."/>
            <person name="Pegot-Espagnet P."/>
            <person name="Pouilly N."/>
            <person name="Raftis F."/>
            <person name="Sallet E."/>
            <person name="Schiex T."/>
            <person name="Thomas J."/>
            <person name="Vandecasteele C."/>
            <person name="Vares D."/>
            <person name="Vear F."/>
            <person name="Vautrin S."/>
            <person name="Crespi M."/>
            <person name="Mangin B."/>
            <person name="Burke J.M."/>
            <person name="Salse J."/>
            <person name="Munos S."/>
            <person name="Vincourt P."/>
            <person name="Rieseberg L.H."/>
            <person name="Langlade N.B."/>
        </authorList>
    </citation>
    <scope>NUCLEOTIDE SEQUENCE [LARGE SCALE GENOMIC DNA]</scope>
    <source>
        <strain evidence="5">cv. SF193</strain>
        <tissue evidence="3">Leaves</tissue>
    </source>
</reference>
<dbReference type="FunFam" id="1.25.40.10:FF:000436">
    <property type="entry name" value="Pentatricopeptide repeat-containing protein At5g39350 family"/>
    <property type="match status" value="1"/>
</dbReference>
<evidence type="ECO:0000256" key="1">
    <source>
        <dbReference type="ARBA" id="ARBA00022737"/>
    </source>
</evidence>
<dbReference type="Pfam" id="PF13041">
    <property type="entry name" value="PPR_2"/>
    <property type="match status" value="1"/>
</dbReference>
<dbReference type="InterPro" id="IPR011990">
    <property type="entry name" value="TPR-like_helical_dom_sf"/>
</dbReference>
<dbReference type="GO" id="GO:0003723">
    <property type="term" value="F:RNA binding"/>
    <property type="evidence" value="ECO:0000318"/>
    <property type="project" value="GO_Central"/>
</dbReference>
<evidence type="ECO:0000313" key="4">
    <source>
        <dbReference type="EMBL" id="OTG30057.1"/>
    </source>
</evidence>
<dbReference type="FunFam" id="1.25.40.10:FF:000285">
    <property type="entry name" value="Pentatricopeptide repeat-containing protein, chloroplastic"/>
    <property type="match status" value="1"/>
</dbReference>
<reference evidence="4" key="2">
    <citation type="submission" date="2017-02" db="EMBL/GenBank/DDBJ databases">
        <title>Sunflower complete genome.</title>
        <authorList>
            <person name="Langlade N."/>
            <person name="Munos S."/>
        </authorList>
    </citation>
    <scope>NUCLEOTIDE SEQUENCE [LARGE SCALE GENOMIC DNA]</scope>
    <source>
        <tissue evidence="4">Leaves</tissue>
    </source>
</reference>
<gene>
    <name evidence="4" type="ORF">HannXRQ_Chr03g0060251</name>
    <name evidence="3" type="ORF">HanXRQr2_Chr03g0086941</name>
</gene>
<dbReference type="PROSITE" id="PS51375">
    <property type="entry name" value="PPR"/>
    <property type="match status" value="2"/>
</dbReference>
<dbReference type="Pfam" id="PF01535">
    <property type="entry name" value="PPR"/>
    <property type="match status" value="6"/>
</dbReference>
<dbReference type="Gene3D" id="1.25.40.10">
    <property type="entry name" value="Tetratricopeptide repeat domain"/>
    <property type="match status" value="3"/>
</dbReference>
<dbReference type="SUPFAM" id="SSF48452">
    <property type="entry name" value="TPR-like"/>
    <property type="match status" value="1"/>
</dbReference>
<dbReference type="InterPro" id="IPR046848">
    <property type="entry name" value="E_motif"/>
</dbReference>
<sequence length="533" mass="59580">MLLNFKKIPKWALSTFQHTHKLLPRSTFSFVRCFVSFNSKKDSHDLNRILTECEGSIRCVHKMHAKIITGGYGQNVFIGSKLINMYAGLDQLHMNYARKVFDKMPQRDVFLWNMMIQTYANSGLSTEALNVYKEMCENDVAFDKYTFTFALKACSVIKNETTGSVIHGHVVKTGFVYNVFVGNALVALYAKCQMIEACRRVFDEIPEKDVVSWNTVISGCASNDRAIEALDLFHTFLHDESSCSTPDHATLVSILPACAQVAEVRLGFWIHCYAIKTGLTNDAMVGSGLIAMYGNSGHLDYARQVFDQISERNIMVWTAMMRAYGMHGNPHKALTLFSNFLEGGFQPDGVVFLCLLSTCSHAGLVSKGREIFKQMEVYGVGRGHEHYACMVDLYGRAGLLMEAVEFVKSMPVLPSKDVYGALLGACRMHNNIELAEVVAQKLFVLDPNSGGRYVTLAKIYGDGGRLKDAAAVWKTMVKKNIKKPFGFSSIKVDSVVHTFGVEDETHLRTMEIYDTLAGLDEVMAYDHQLEAHC</sequence>
<dbReference type="Proteomes" id="UP000215914">
    <property type="component" value="Chromosome 3"/>
</dbReference>
<dbReference type="Gramene" id="mRNA:HanXRQr2_Chr03g0086941">
    <property type="protein sequence ID" value="CDS:HanXRQr2_Chr03g0086941.1"/>
    <property type="gene ID" value="HanXRQr2_Chr03g0086941"/>
</dbReference>
<dbReference type="PANTHER" id="PTHR47926:SF347">
    <property type="entry name" value="PENTATRICOPEPTIDE REPEAT-CONTAINING PROTEIN"/>
    <property type="match status" value="1"/>
</dbReference>
<organism evidence="4 5">
    <name type="scientific">Helianthus annuus</name>
    <name type="common">Common sunflower</name>
    <dbReference type="NCBI Taxonomy" id="4232"/>
    <lineage>
        <taxon>Eukaryota</taxon>
        <taxon>Viridiplantae</taxon>
        <taxon>Streptophyta</taxon>
        <taxon>Embryophyta</taxon>
        <taxon>Tracheophyta</taxon>
        <taxon>Spermatophyta</taxon>
        <taxon>Magnoliopsida</taxon>
        <taxon>eudicotyledons</taxon>
        <taxon>Gunneridae</taxon>
        <taxon>Pentapetalae</taxon>
        <taxon>asterids</taxon>
        <taxon>campanulids</taxon>
        <taxon>Asterales</taxon>
        <taxon>Asteraceae</taxon>
        <taxon>Asteroideae</taxon>
        <taxon>Heliantheae alliance</taxon>
        <taxon>Heliantheae</taxon>
        <taxon>Helianthus</taxon>
    </lineage>
</organism>
<dbReference type="InterPro" id="IPR046960">
    <property type="entry name" value="PPR_At4g14850-like_plant"/>
</dbReference>
<dbReference type="PANTHER" id="PTHR47926">
    <property type="entry name" value="PENTATRICOPEPTIDE REPEAT-CONTAINING PROTEIN"/>
    <property type="match status" value="1"/>
</dbReference>
<dbReference type="OMA" id="HAGYWIH"/>
<protein>
    <submittedName>
        <fullName evidence="4">Putative tetratricopeptide-like helical domain-containing protein</fullName>
    </submittedName>
    <submittedName>
        <fullName evidence="3">Tetratricopeptide-like helical domain superfamily</fullName>
    </submittedName>
</protein>
<keyword evidence="5" id="KW-1185">Reference proteome</keyword>
<dbReference type="InterPro" id="IPR002885">
    <property type="entry name" value="PPR_rpt"/>
</dbReference>
<dbReference type="EMBL" id="MNCJ02000318">
    <property type="protein sequence ID" value="KAF5812485.1"/>
    <property type="molecule type" value="Genomic_DNA"/>
</dbReference>
<feature type="repeat" description="PPR" evidence="2">
    <location>
        <begin position="108"/>
        <end position="142"/>
    </location>
</feature>
<dbReference type="GO" id="GO:0009451">
    <property type="term" value="P:RNA modification"/>
    <property type="evidence" value="ECO:0000318"/>
    <property type="project" value="GO_Central"/>
</dbReference>
<dbReference type="EMBL" id="CM007892">
    <property type="protein sequence ID" value="OTG30057.1"/>
    <property type="molecule type" value="Genomic_DNA"/>
</dbReference>
<evidence type="ECO:0000256" key="2">
    <source>
        <dbReference type="PROSITE-ProRule" id="PRU00708"/>
    </source>
</evidence>
<dbReference type="FunFam" id="1.25.40.10:FF:000090">
    <property type="entry name" value="Pentatricopeptide repeat-containing protein, chloroplastic"/>
    <property type="match status" value="1"/>
</dbReference>
<dbReference type="Pfam" id="PF20431">
    <property type="entry name" value="E_motif"/>
    <property type="match status" value="1"/>
</dbReference>
<evidence type="ECO:0000313" key="3">
    <source>
        <dbReference type="EMBL" id="KAF5812485.1"/>
    </source>
</evidence>
<keyword evidence="1" id="KW-0677">Repeat</keyword>
<dbReference type="AlphaFoldDB" id="A0A251V378"/>
<dbReference type="InParanoid" id="A0A251V378"/>
<name>A0A251V378_HELAN</name>
<accession>A0A251V378</accession>
<dbReference type="NCBIfam" id="TIGR00756">
    <property type="entry name" value="PPR"/>
    <property type="match status" value="3"/>
</dbReference>
<evidence type="ECO:0000313" key="5">
    <source>
        <dbReference type="Proteomes" id="UP000215914"/>
    </source>
</evidence>
<feature type="repeat" description="PPR" evidence="2">
    <location>
        <begin position="313"/>
        <end position="347"/>
    </location>
</feature>
<proteinExistence type="predicted"/>
<reference evidence="3" key="3">
    <citation type="submission" date="2020-06" db="EMBL/GenBank/DDBJ databases">
        <title>Helianthus annuus Genome sequencing and assembly Release 2.</title>
        <authorList>
            <person name="Gouzy J."/>
            <person name="Langlade N."/>
            <person name="Munos S."/>
        </authorList>
    </citation>
    <scope>NUCLEOTIDE SEQUENCE</scope>
    <source>
        <tissue evidence="3">Leaves</tissue>
    </source>
</reference>